<comment type="catalytic activity">
    <reaction evidence="8">
        <text>DNA(n) + a 2'-deoxyribonucleoside 5'-triphosphate = DNA(n+1) + diphosphate</text>
        <dbReference type="Rhea" id="RHEA:22508"/>
        <dbReference type="Rhea" id="RHEA-COMP:17339"/>
        <dbReference type="Rhea" id="RHEA-COMP:17340"/>
        <dbReference type="ChEBI" id="CHEBI:33019"/>
        <dbReference type="ChEBI" id="CHEBI:61560"/>
        <dbReference type="ChEBI" id="CHEBI:173112"/>
        <dbReference type="EC" id="2.7.7.7"/>
    </reaction>
</comment>
<dbReference type="InterPro" id="IPR016195">
    <property type="entry name" value="Pol/histidinol_Pase-like"/>
</dbReference>
<dbReference type="CDD" id="cd07436">
    <property type="entry name" value="PHP_PolX"/>
    <property type="match status" value="1"/>
</dbReference>
<dbReference type="PIRSF" id="PIRSF005047">
    <property type="entry name" value="UCP005047_YshC"/>
    <property type="match status" value="1"/>
</dbReference>
<dbReference type="SMART" id="SM00481">
    <property type="entry name" value="POLIIIAc"/>
    <property type="match status" value="1"/>
</dbReference>
<keyword evidence="12" id="KW-0540">Nuclease</keyword>
<dbReference type="InterPro" id="IPR047967">
    <property type="entry name" value="PolX_PHP"/>
</dbReference>
<dbReference type="SMART" id="SM00278">
    <property type="entry name" value="HhH1"/>
    <property type="match status" value="2"/>
</dbReference>
<evidence type="ECO:0000256" key="8">
    <source>
        <dbReference type="ARBA" id="ARBA00049244"/>
    </source>
</evidence>
<dbReference type="PANTHER" id="PTHR36928:SF1">
    <property type="entry name" value="PHOSPHATASE YCDX-RELATED"/>
    <property type="match status" value="1"/>
</dbReference>
<keyword evidence="7" id="KW-0239">DNA-directed DNA polymerase</keyword>
<dbReference type="PANTHER" id="PTHR36928">
    <property type="entry name" value="PHOSPHATASE YCDX-RELATED"/>
    <property type="match status" value="1"/>
</dbReference>
<dbReference type="SUPFAM" id="SSF158702">
    <property type="entry name" value="Sec63 N-terminal domain-like"/>
    <property type="match status" value="1"/>
</dbReference>
<protein>
    <recommendedName>
        <fullName evidence="2">DNA-directed DNA polymerase</fullName>
        <ecNumber evidence="2">2.7.7.7</ecNumber>
    </recommendedName>
</protein>
<proteinExistence type="predicted"/>
<dbReference type="InterPro" id="IPR003141">
    <property type="entry name" value="Pol/His_phosphatase_N"/>
</dbReference>
<evidence type="ECO:0000256" key="5">
    <source>
        <dbReference type="ARBA" id="ARBA00022695"/>
    </source>
</evidence>
<dbReference type="EC" id="2.7.7.7" evidence="2"/>
<keyword evidence="12" id="KW-0378">Hydrolase</keyword>
<dbReference type="Proteomes" id="UP000588186">
    <property type="component" value="Unassembled WGS sequence"/>
</dbReference>
<dbReference type="Gene3D" id="1.10.150.20">
    <property type="entry name" value="5' to 3' exonuclease, C-terminal subdomain"/>
    <property type="match status" value="1"/>
</dbReference>
<comment type="caution">
    <text evidence="12">The sequence shown here is derived from an EMBL/GenBank/DDBJ whole genome shotgun (WGS) entry which is preliminary data.</text>
</comment>
<evidence type="ECO:0000256" key="3">
    <source>
        <dbReference type="ARBA" id="ARBA00022634"/>
    </source>
</evidence>
<dbReference type="GO" id="GO:0003887">
    <property type="term" value="F:DNA-directed DNA polymerase activity"/>
    <property type="evidence" value="ECO:0007669"/>
    <property type="project" value="UniProtKB-KW"/>
</dbReference>
<dbReference type="Gene3D" id="1.10.150.110">
    <property type="entry name" value="DNA polymerase beta, N-terminal domain-like"/>
    <property type="match status" value="1"/>
</dbReference>
<feature type="domain" description="Helix-hairpin-helix DNA-binding motif class 1" evidence="9">
    <location>
        <begin position="91"/>
        <end position="110"/>
    </location>
</feature>
<evidence type="ECO:0000256" key="2">
    <source>
        <dbReference type="ARBA" id="ARBA00012417"/>
    </source>
</evidence>
<dbReference type="Pfam" id="PF14792">
    <property type="entry name" value="DNA_pol_B_palm"/>
    <property type="match status" value="1"/>
</dbReference>
<dbReference type="InterPro" id="IPR043519">
    <property type="entry name" value="NT_sf"/>
</dbReference>
<dbReference type="SUPFAM" id="SSF81301">
    <property type="entry name" value="Nucleotidyltransferase"/>
    <property type="match status" value="1"/>
</dbReference>
<dbReference type="InterPro" id="IPR029398">
    <property type="entry name" value="PolB_thumb"/>
</dbReference>
<feature type="domain" description="Polymerase/histidinol phosphatase N-terminal" evidence="10">
    <location>
        <begin position="337"/>
        <end position="416"/>
    </location>
</feature>
<dbReference type="Pfam" id="PF14716">
    <property type="entry name" value="HHH_8"/>
    <property type="match status" value="1"/>
</dbReference>
<dbReference type="InterPro" id="IPR003583">
    <property type="entry name" value="Hlx-hairpin-Hlx_DNA-bd_motif"/>
</dbReference>
<dbReference type="GO" id="GO:0005829">
    <property type="term" value="C:cytosol"/>
    <property type="evidence" value="ECO:0007669"/>
    <property type="project" value="TreeGrafter"/>
</dbReference>
<dbReference type="InterPro" id="IPR002054">
    <property type="entry name" value="DNA-dir_DNA_pol_X"/>
</dbReference>
<feature type="domain" description="DNA-directed DNA polymerase X" evidence="11">
    <location>
        <begin position="4"/>
        <end position="317"/>
    </location>
</feature>
<dbReference type="InterPro" id="IPR010996">
    <property type="entry name" value="HHH_MUS81"/>
</dbReference>
<organism evidence="12 13">
    <name type="scientific">Phocicoccus pinnipedialis</name>
    <dbReference type="NCBI Taxonomy" id="110845"/>
    <lineage>
        <taxon>Bacteria</taxon>
        <taxon>Bacillati</taxon>
        <taxon>Bacillota</taxon>
        <taxon>Bacilli</taxon>
        <taxon>Bacillales</taxon>
        <taxon>Salinicoccaceae</taxon>
        <taxon>Phocicoccus</taxon>
    </lineage>
</organism>
<name>A0A6V7RDR5_9BACL</name>
<feature type="domain" description="Helix-hairpin-helix DNA-binding motif class 1" evidence="9">
    <location>
        <begin position="126"/>
        <end position="145"/>
    </location>
</feature>
<evidence type="ECO:0000259" key="10">
    <source>
        <dbReference type="SMART" id="SM00481"/>
    </source>
</evidence>
<dbReference type="InterPro" id="IPR050243">
    <property type="entry name" value="PHP_phosphatase"/>
</dbReference>
<keyword evidence="12" id="KW-0269">Exonuclease</keyword>
<dbReference type="AlphaFoldDB" id="A0A6V7RDR5"/>
<comment type="cofactor">
    <cofactor evidence="1">
        <name>Mg(2+)</name>
        <dbReference type="ChEBI" id="CHEBI:18420"/>
    </cofactor>
</comment>
<gene>
    <name evidence="12" type="primary">polX</name>
    <name evidence="12" type="ORF">JEOPIN946_00968</name>
</gene>
<dbReference type="GO" id="GO:0006281">
    <property type="term" value="P:DNA repair"/>
    <property type="evidence" value="ECO:0007669"/>
    <property type="project" value="InterPro"/>
</dbReference>
<dbReference type="SUPFAM" id="SSF47802">
    <property type="entry name" value="DNA polymerase beta, N-terminal domain-like"/>
    <property type="match status" value="1"/>
</dbReference>
<dbReference type="GO" id="GO:0008270">
    <property type="term" value="F:zinc ion binding"/>
    <property type="evidence" value="ECO:0007669"/>
    <property type="project" value="TreeGrafter"/>
</dbReference>
<evidence type="ECO:0000313" key="13">
    <source>
        <dbReference type="Proteomes" id="UP000588186"/>
    </source>
</evidence>
<keyword evidence="13" id="KW-1185">Reference proteome</keyword>
<dbReference type="CDD" id="cd00141">
    <property type="entry name" value="NT_POLXc"/>
    <property type="match status" value="1"/>
</dbReference>
<dbReference type="GO" id="GO:0003677">
    <property type="term" value="F:DNA binding"/>
    <property type="evidence" value="ECO:0007669"/>
    <property type="project" value="InterPro"/>
</dbReference>
<evidence type="ECO:0000256" key="1">
    <source>
        <dbReference type="ARBA" id="ARBA00001946"/>
    </source>
</evidence>
<dbReference type="Pfam" id="PF14520">
    <property type="entry name" value="HHH_5"/>
    <property type="match status" value="1"/>
</dbReference>
<dbReference type="Pfam" id="PF02811">
    <property type="entry name" value="PHP"/>
    <property type="match status" value="1"/>
</dbReference>
<dbReference type="SUPFAM" id="SSF89550">
    <property type="entry name" value="PHP domain-like"/>
    <property type="match status" value="1"/>
</dbReference>
<dbReference type="GO" id="GO:0042578">
    <property type="term" value="F:phosphoric ester hydrolase activity"/>
    <property type="evidence" value="ECO:0007669"/>
    <property type="project" value="TreeGrafter"/>
</dbReference>
<evidence type="ECO:0000256" key="6">
    <source>
        <dbReference type="ARBA" id="ARBA00022705"/>
    </source>
</evidence>
<evidence type="ECO:0000256" key="4">
    <source>
        <dbReference type="ARBA" id="ARBA00022679"/>
    </source>
</evidence>
<keyword evidence="5" id="KW-0548">Nucleotidyltransferase</keyword>
<dbReference type="InterPro" id="IPR037160">
    <property type="entry name" value="DNA_Pol_thumb_sf"/>
</dbReference>
<keyword evidence="3" id="KW-0237">DNA synthesis</keyword>
<dbReference type="InterPro" id="IPR027421">
    <property type="entry name" value="DNA_pol_lamdba_lyase_dom_sf"/>
</dbReference>
<accession>A0A6V7RDR5</accession>
<dbReference type="Pfam" id="PF14791">
    <property type="entry name" value="DNA_pol_B_thumb"/>
    <property type="match status" value="1"/>
</dbReference>
<dbReference type="GO" id="GO:0004527">
    <property type="term" value="F:exonuclease activity"/>
    <property type="evidence" value="ECO:0007669"/>
    <property type="project" value="UniProtKB-KW"/>
</dbReference>
<dbReference type="Gene3D" id="3.30.460.10">
    <property type="entry name" value="Beta Polymerase, domain 2"/>
    <property type="match status" value="1"/>
</dbReference>
<evidence type="ECO:0000313" key="12">
    <source>
        <dbReference type="EMBL" id="CAD2075263.1"/>
    </source>
</evidence>
<dbReference type="NCBIfam" id="NF006375">
    <property type="entry name" value="PRK08609.1"/>
    <property type="match status" value="1"/>
</dbReference>
<sequence>MSEITKKDIIHMLEEIAIYLELNLENNFRVSAYRRAANALESDNRSLSEMDSFKGIKGIGKGTEALINTYLETGKSELLEELKAHTPGGLVQMTKIPGLGAKRVAKIYEATGIVTIDELKSLCENNELQKLPGFGKKTEENILNGITELLTKPDRYPIDQILKFRRLVEDKINEFEFVEKYDVAGSARRFKETSGDLDYIVKTSDVSAFISNMKESNFFKSVIAEGEKKFSIVIKDDFNEINTDFRFIQGDEYYSTLQHFTGSKDHNVRMRQIAKTRGESISEYGVKCEDGRILTFDSEAAFYKYFDVPFIPPSMRETGQEIDMDISNIVTLDDIRGDIHMHTTYSDGAMNIEEMVEACIERGYEYMVITDHSKSLVVANGLNETRLYKQIEEIKKLNDKYTEIDIYAGTEMDILADGTLDFSDDTLQALDYVIAAIHSSFSQSEAEIMERLKNACYNPYVRHIAHPTGRIIGARNGYRVNMDELIMMAKETHTVLEVNANPKRLDLSADVIKHKDLMLTVNTDAHHTRHLDFMKYGIATLQKGLIRKDQVVNTMSREAFKQFIKNGK</sequence>
<dbReference type="Gene3D" id="3.30.210.10">
    <property type="entry name" value="DNA polymerase, thumb domain"/>
    <property type="match status" value="1"/>
</dbReference>
<keyword evidence="4" id="KW-0808">Transferase</keyword>
<keyword evidence="6" id="KW-0235">DNA replication</keyword>
<reference evidence="12 13" key="1">
    <citation type="submission" date="2020-07" db="EMBL/GenBank/DDBJ databases">
        <authorList>
            <person name="Criscuolo A."/>
        </authorList>
    </citation>
    <scope>NUCLEOTIDE SEQUENCE [LARGE SCALE GENOMIC DNA]</scope>
    <source>
        <strain evidence="12">CIP107946</strain>
    </source>
</reference>
<dbReference type="InterPro" id="IPR004013">
    <property type="entry name" value="PHP_dom"/>
</dbReference>
<dbReference type="Gene3D" id="3.20.20.140">
    <property type="entry name" value="Metal-dependent hydrolases"/>
    <property type="match status" value="1"/>
</dbReference>
<dbReference type="InterPro" id="IPR022311">
    <property type="entry name" value="PolX-like"/>
</dbReference>
<evidence type="ECO:0000259" key="11">
    <source>
        <dbReference type="SMART" id="SM00483"/>
    </source>
</evidence>
<dbReference type="SMART" id="SM00483">
    <property type="entry name" value="POLXc"/>
    <property type="match status" value="1"/>
</dbReference>
<dbReference type="EMBL" id="CAJEWB010000010">
    <property type="protein sequence ID" value="CAD2075263.1"/>
    <property type="molecule type" value="Genomic_DNA"/>
</dbReference>
<evidence type="ECO:0000259" key="9">
    <source>
        <dbReference type="SMART" id="SM00278"/>
    </source>
</evidence>
<dbReference type="InterPro" id="IPR028207">
    <property type="entry name" value="DNA_pol_B_palm_palm"/>
</dbReference>
<evidence type="ECO:0000256" key="7">
    <source>
        <dbReference type="ARBA" id="ARBA00022932"/>
    </source>
</evidence>